<keyword evidence="4" id="KW-0812">Transmembrane</keyword>
<dbReference type="SMART" id="SM00254">
    <property type="entry name" value="ShKT"/>
    <property type="match status" value="2"/>
</dbReference>
<keyword evidence="10" id="KW-0472">Membrane</keyword>
<dbReference type="PROSITE" id="PS51670">
    <property type="entry name" value="SHKT"/>
    <property type="match status" value="2"/>
</dbReference>
<feature type="domain" description="ShKT" evidence="11">
    <location>
        <begin position="167"/>
        <end position="201"/>
    </location>
</feature>
<sequence length="475" mass="54389">MKRRLRLHTHQWAAAILLIALPFISNGSFHRHVFIVLASEADENPSLCTADDPRQECTNPEASFDFDDFEDDSEDYDDEFELACVDDEEECKYWSRIGECDSNPNYMLKHCKLSCKACDNEIITYGLNQLIRQAYRPDEVRDVITKTISYMKRISADEKYKDVINECKNKDTQCSEWALDDGCDDNPRYMKAECAPACQSCDYVSEMKEMCGISPDSSLDAIKPGGMNELFQNMVHSADKLGFEPKVWSRPLKTYGSAASNESDKIAHTCENDLTNPCGVEDGPWVITLENFVSDEEISVLLTWGKAMKYERSQAGDEITPVRTSAHSWCTDECYKDKTVEQIRERIEMVTGIPYSNYECLQLLKYEVGQFYLEHDDHIEYHTKQSHGPRLLTFFIYFNEVEKGGATRFPKLDLTVQAKKGRVLIWPSITDDGTWKTEFRTSHEAMAVEQGQKFAANAWIHMRDFQTPFAKGCPG</sequence>
<keyword evidence="13" id="KW-1185">Reference proteome</keyword>
<dbReference type="EMBL" id="JALLPJ020001219">
    <property type="protein sequence ID" value="KAL3773796.1"/>
    <property type="molecule type" value="Genomic_DNA"/>
</dbReference>
<evidence type="ECO:0000259" key="11">
    <source>
        <dbReference type="PROSITE" id="PS51670"/>
    </source>
</evidence>
<dbReference type="Gene3D" id="2.60.120.620">
    <property type="entry name" value="q2cbj1_9rhob like domain"/>
    <property type="match status" value="1"/>
</dbReference>
<dbReference type="GO" id="GO:0016020">
    <property type="term" value="C:membrane"/>
    <property type="evidence" value="ECO:0007669"/>
    <property type="project" value="UniProtKB-SubCell"/>
</dbReference>
<protein>
    <recommendedName>
        <fullName evidence="11">ShKT domain-containing protein</fullName>
    </recommendedName>
</protein>
<name>A0ABD3NGR4_9STRA</name>
<keyword evidence="9" id="KW-0408">Iron</keyword>
<proteinExistence type="predicted"/>
<evidence type="ECO:0000313" key="13">
    <source>
        <dbReference type="Proteomes" id="UP001530400"/>
    </source>
</evidence>
<evidence type="ECO:0000256" key="8">
    <source>
        <dbReference type="ARBA" id="ARBA00023002"/>
    </source>
</evidence>
<keyword evidence="8" id="KW-0560">Oxidoreductase</keyword>
<feature type="domain" description="ShKT" evidence="11">
    <location>
        <begin position="84"/>
        <end position="118"/>
    </location>
</feature>
<evidence type="ECO:0000256" key="10">
    <source>
        <dbReference type="ARBA" id="ARBA00023136"/>
    </source>
</evidence>
<dbReference type="Proteomes" id="UP001530400">
    <property type="component" value="Unassembled WGS sequence"/>
</dbReference>
<keyword evidence="5" id="KW-0479">Metal-binding</keyword>
<dbReference type="InterPro" id="IPR006620">
    <property type="entry name" value="Pro_4_hyd_alph"/>
</dbReference>
<comment type="caution">
    <text evidence="12">The sequence shown here is derived from an EMBL/GenBank/DDBJ whole genome shotgun (WGS) entry which is preliminary data.</text>
</comment>
<evidence type="ECO:0000256" key="4">
    <source>
        <dbReference type="ARBA" id="ARBA00022692"/>
    </source>
</evidence>
<dbReference type="SMART" id="SM00702">
    <property type="entry name" value="P4Hc"/>
    <property type="match status" value="1"/>
</dbReference>
<dbReference type="Pfam" id="PF01549">
    <property type="entry name" value="ShK"/>
    <property type="match status" value="2"/>
</dbReference>
<evidence type="ECO:0000256" key="6">
    <source>
        <dbReference type="ARBA" id="ARBA00022964"/>
    </source>
</evidence>
<evidence type="ECO:0000256" key="9">
    <source>
        <dbReference type="ARBA" id="ARBA00023004"/>
    </source>
</evidence>
<comment type="subcellular location">
    <subcellularLocation>
        <location evidence="3">Endomembrane system</location>
    </subcellularLocation>
    <subcellularLocation>
        <location evidence="2">Membrane</location>
        <topology evidence="2">Single-pass membrane protein</topology>
    </subcellularLocation>
</comment>
<dbReference type="GO" id="GO:0012505">
    <property type="term" value="C:endomembrane system"/>
    <property type="evidence" value="ECO:0007669"/>
    <property type="project" value="UniProtKB-SubCell"/>
</dbReference>
<evidence type="ECO:0000256" key="1">
    <source>
        <dbReference type="ARBA" id="ARBA00001961"/>
    </source>
</evidence>
<evidence type="ECO:0000256" key="3">
    <source>
        <dbReference type="ARBA" id="ARBA00004308"/>
    </source>
</evidence>
<dbReference type="GO" id="GO:0051213">
    <property type="term" value="F:dioxygenase activity"/>
    <property type="evidence" value="ECO:0007669"/>
    <property type="project" value="UniProtKB-KW"/>
</dbReference>
<reference evidence="12 13" key="1">
    <citation type="submission" date="2024-10" db="EMBL/GenBank/DDBJ databases">
        <title>Updated reference genomes for cyclostephanoid diatoms.</title>
        <authorList>
            <person name="Roberts W.R."/>
            <person name="Alverson A.J."/>
        </authorList>
    </citation>
    <scope>NUCLEOTIDE SEQUENCE [LARGE SCALE GENOMIC DNA]</scope>
    <source>
        <strain evidence="12 13">AJA010-31</strain>
    </source>
</reference>
<dbReference type="AlphaFoldDB" id="A0ABD3NGR4"/>
<dbReference type="PANTHER" id="PTHR10869">
    <property type="entry name" value="PROLYL 4-HYDROXYLASE ALPHA SUBUNIT"/>
    <property type="match status" value="1"/>
</dbReference>
<gene>
    <name evidence="12" type="ORF">ACHAWO_006595</name>
</gene>
<dbReference type="GO" id="GO:0046872">
    <property type="term" value="F:metal ion binding"/>
    <property type="evidence" value="ECO:0007669"/>
    <property type="project" value="UniProtKB-KW"/>
</dbReference>
<evidence type="ECO:0000256" key="5">
    <source>
        <dbReference type="ARBA" id="ARBA00022723"/>
    </source>
</evidence>
<dbReference type="InterPro" id="IPR003582">
    <property type="entry name" value="ShKT_dom"/>
</dbReference>
<keyword evidence="6" id="KW-0223">Dioxygenase</keyword>
<dbReference type="InterPro" id="IPR044862">
    <property type="entry name" value="Pro_4_hyd_alph_FE2OG_OXY"/>
</dbReference>
<dbReference type="Pfam" id="PF13640">
    <property type="entry name" value="2OG-FeII_Oxy_3"/>
    <property type="match status" value="1"/>
</dbReference>
<accession>A0ABD3NGR4</accession>
<dbReference type="InterPro" id="IPR045054">
    <property type="entry name" value="P4HA-like"/>
</dbReference>
<organism evidence="12 13">
    <name type="scientific">Cyclotella atomus</name>
    <dbReference type="NCBI Taxonomy" id="382360"/>
    <lineage>
        <taxon>Eukaryota</taxon>
        <taxon>Sar</taxon>
        <taxon>Stramenopiles</taxon>
        <taxon>Ochrophyta</taxon>
        <taxon>Bacillariophyta</taxon>
        <taxon>Coscinodiscophyceae</taxon>
        <taxon>Thalassiosirophycidae</taxon>
        <taxon>Stephanodiscales</taxon>
        <taxon>Stephanodiscaceae</taxon>
        <taxon>Cyclotella</taxon>
    </lineage>
</organism>
<evidence type="ECO:0000256" key="7">
    <source>
        <dbReference type="ARBA" id="ARBA00022989"/>
    </source>
</evidence>
<evidence type="ECO:0000256" key="2">
    <source>
        <dbReference type="ARBA" id="ARBA00004167"/>
    </source>
</evidence>
<comment type="cofactor">
    <cofactor evidence="1">
        <name>L-ascorbate</name>
        <dbReference type="ChEBI" id="CHEBI:38290"/>
    </cofactor>
</comment>
<evidence type="ECO:0000313" key="12">
    <source>
        <dbReference type="EMBL" id="KAL3773796.1"/>
    </source>
</evidence>
<keyword evidence="7" id="KW-1133">Transmembrane helix</keyword>
<dbReference type="PANTHER" id="PTHR10869:SF235">
    <property type="entry name" value="PROCOLLAGEN-PROLINE 4-DIOXYGENASE"/>
    <property type="match status" value="1"/>
</dbReference>